<dbReference type="InterPro" id="IPR032678">
    <property type="entry name" value="tRNA-synt_1_cat_dom"/>
</dbReference>
<dbReference type="InterPro" id="IPR015273">
    <property type="entry name" value="Cys-tRNA-synt_Ia_DALR"/>
</dbReference>
<dbReference type="SUPFAM" id="SSF52374">
    <property type="entry name" value="Nucleotidylyl transferase"/>
    <property type="match status" value="1"/>
</dbReference>
<dbReference type="InterPro" id="IPR009080">
    <property type="entry name" value="tRNAsynth_Ia_anticodon-bd"/>
</dbReference>
<evidence type="ECO:0000256" key="4">
    <source>
        <dbReference type="ARBA" id="ARBA00022598"/>
    </source>
</evidence>
<feature type="binding site" evidence="12">
    <location>
        <position position="304"/>
    </location>
    <ligand>
        <name>ATP</name>
        <dbReference type="ChEBI" id="CHEBI:30616"/>
    </ligand>
</feature>
<keyword evidence="4 12" id="KW-0436">Ligase</keyword>
<dbReference type="GO" id="GO:0016874">
    <property type="term" value="F:ligase activity"/>
    <property type="evidence" value="ECO:0007669"/>
    <property type="project" value="UniProtKB-KW"/>
</dbReference>
<keyword evidence="9 12" id="KW-0648">Protein biosynthesis</keyword>
<feature type="binding site" evidence="12">
    <location>
        <position position="274"/>
    </location>
    <ligand>
        <name>Zn(2+)</name>
        <dbReference type="ChEBI" id="CHEBI:29105"/>
    </ligand>
</feature>
<comment type="catalytic activity">
    <reaction evidence="11 12">
        <text>tRNA(Cys) + L-cysteine + ATP = L-cysteinyl-tRNA(Cys) + AMP + diphosphate</text>
        <dbReference type="Rhea" id="RHEA:17773"/>
        <dbReference type="Rhea" id="RHEA-COMP:9661"/>
        <dbReference type="Rhea" id="RHEA-COMP:9679"/>
        <dbReference type="ChEBI" id="CHEBI:30616"/>
        <dbReference type="ChEBI" id="CHEBI:33019"/>
        <dbReference type="ChEBI" id="CHEBI:35235"/>
        <dbReference type="ChEBI" id="CHEBI:78442"/>
        <dbReference type="ChEBI" id="CHEBI:78517"/>
        <dbReference type="ChEBI" id="CHEBI:456215"/>
        <dbReference type="EC" id="6.1.1.16"/>
    </reaction>
</comment>
<evidence type="ECO:0000256" key="8">
    <source>
        <dbReference type="ARBA" id="ARBA00022840"/>
    </source>
</evidence>
<evidence type="ECO:0000259" key="14">
    <source>
        <dbReference type="SMART" id="SM00840"/>
    </source>
</evidence>
<evidence type="ECO:0000256" key="13">
    <source>
        <dbReference type="SAM" id="MobiDB-lite"/>
    </source>
</evidence>
<protein>
    <recommendedName>
        <fullName evidence="12">Cysteine--tRNA ligase</fullName>
        <ecNumber evidence="12">6.1.1.16</ecNumber>
    </recommendedName>
    <alternativeName>
        <fullName evidence="12">Cysteinyl-tRNA synthetase</fullName>
        <shortName evidence="12">CysRS</shortName>
    </alternativeName>
</protein>
<keyword evidence="16" id="KW-1185">Reference proteome</keyword>
<dbReference type="Proteomes" id="UP001319861">
    <property type="component" value="Chromosome"/>
</dbReference>
<feature type="binding site" evidence="12">
    <location>
        <position position="245"/>
    </location>
    <ligand>
        <name>Zn(2+)</name>
        <dbReference type="ChEBI" id="CHEBI:29105"/>
    </ligand>
</feature>
<evidence type="ECO:0000256" key="11">
    <source>
        <dbReference type="ARBA" id="ARBA00047398"/>
    </source>
</evidence>
<dbReference type="Pfam" id="PF09190">
    <property type="entry name" value="DALR_2"/>
    <property type="match status" value="1"/>
</dbReference>
<evidence type="ECO:0000256" key="5">
    <source>
        <dbReference type="ARBA" id="ARBA00022723"/>
    </source>
</evidence>
<dbReference type="Pfam" id="PF23493">
    <property type="entry name" value="CysS_C"/>
    <property type="match status" value="1"/>
</dbReference>
<dbReference type="Gene3D" id="3.40.50.620">
    <property type="entry name" value="HUPs"/>
    <property type="match status" value="1"/>
</dbReference>
<sequence>MWLPGDDLRNLPYRYPYPVTLRFYDSATAEVRDFVPLEPGKASVYYCGATVQGSPHVGHVRSAIVFDQLTRWLQYRGFATTVVRNVTDIDDKILAKSEASFAPDFDPDGTYIPREEWFALAYRFEQEFETAYEVLGVQRPTYEPRATGHITEMHELIQRLIDRGHAYPAGDGSGDVYFDVRSWPAYGSLTRQSIDDMQAAADADPRGKRDPRDFALWKGHKDGEPETASWPSPWGRGRPGWHLECSAMATKYLGARFDIHGGGLDLRFPHHENELAQSAAAGDGFANFWMHNGMVTFEGEKMSKSIGNVISPAEMLELASPRVVRYYLGQAHYRSVLDYRPTSLQEAAAAVERIDGFIAKALAAAARAANAGVLTETFGMFSYGIVPEVFADAMDDDLNIPQALAALHDTVRRGNTALADGDVEASNAALDEVQAMTRVLGLDATGGHAASWAGGPEETAHRALSALVEARLADRAAARAAKDWAAADAIRDSLAQAGIAVEDSADGATWSLAATTESSAQSASTNRTGA</sequence>
<evidence type="ECO:0000256" key="12">
    <source>
        <dbReference type="HAMAP-Rule" id="MF_00041"/>
    </source>
</evidence>
<dbReference type="InterPro" id="IPR024909">
    <property type="entry name" value="Cys-tRNA/MSH_ligase"/>
</dbReference>
<dbReference type="PANTHER" id="PTHR10890">
    <property type="entry name" value="CYSTEINYL-TRNA SYNTHETASE"/>
    <property type="match status" value="1"/>
</dbReference>
<comment type="subunit">
    <text evidence="2 12">Monomer.</text>
</comment>
<evidence type="ECO:0000256" key="10">
    <source>
        <dbReference type="ARBA" id="ARBA00023146"/>
    </source>
</evidence>
<evidence type="ECO:0000256" key="6">
    <source>
        <dbReference type="ARBA" id="ARBA00022741"/>
    </source>
</evidence>
<evidence type="ECO:0000256" key="3">
    <source>
        <dbReference type="ARBA" id="ARBA00022490"/>
    </source>
</evidence>
<evidence type="ECO:0000256" key="7">
    <source>
        <dbReference type="ARBA" id="ARBA00022833"/>
    </source>
</evidence>
<dbReference type="InterPro" id="IPR014729">
    <property type="entry name" value="Rossmann-like_a/b/a_fold"/>
</dbReference>
<keyword evidence="10 12" id="KW-0030">Aminoacyl-tRNA synthetase</keyword>
<comment type="similarity">
    <text evidence="1 12">Belongs to the class-I aminoacyl-tRNA synthetase family.</text>
</comment>
<dbReference type="Pfam" id="PF01406">
    <property type="entry name" value="tRNA-synt_1e"/>
    <property type="match status" value="1"/>
</dbReference>
<evidence type="ECO:0000313" key="16">
    <source>
        <dbReference type="Proteomes" id="UP001319861"/>
    </source>
</evidence>
<comment type="cofactor">
    <cofactor evidence="12">
        <name>Zn(2+)</name>
        <dbReference type="ChEBI" id="CHEBI:29105"/>
    </cofactor>
    <text evidence="12">Binds 1 zinc ion per subunit.</text>
</comment>
<feature type="compositionally biased region" description="Basic and acidic residues" evidence="13">
    <location>
        <begin position="203"/>
        <end position="224"/>
    </location>
</feature>
<proteinExistence type="inferred from homology"/>
<comment type="subcellular location">
    <subcellularLocation>
        <location evidence="12">Cytoplasm</location>
    </subcellularLocation>
</comment>
<dbReference type="InterPro" id="IPR056411">
    <property type="entry name" value="CysS_C"/>
</dbReference>
<organism evidence="15 16">
    <name type="scientific">Sinomonas cyclohexanicum</name>
    <name type="common">Corynebacterium cyclohexanicum</name>
    <dbReference type="NCBI Taxonomy" id="322009"/>
    <lineage>
        <taxon>Bacteria</taxon>
        <taxon>Bacillati</taxon>
        <taxon>Actinomycetota</taxon>
        <taxon>Actinomycetes</taxon>
        <taxon>Micrococcales</taxon>
        <taxon>Micrococcaceae</taxon>
        <taxon>Sinomonas</taxon>
    </lineage>
</organism>
<evidence type="ECO:0000313" key="15">
    <source>
        <dbReference type="EMBL" id="BCT74951.1"/>
    </source>
</evidence>
<feature type="binding site" evidence="12">
    <location>
        <position position="270"/>
    </location>
    <ligand>
        <name>Zn(2+)</name>
        <dbReference type="ChEBI" id="CHEBI:29105"/>
    </ligand>
</feature>
<dbReference type="PRINTS" id="PR00983">
    <property type="entry name" value="TRNASYNTHCYS"/>
</dbReference>
<keyword evidence="8 12" id="KW-0067">ATP-binding</keyword>
<feature type="short sequence motif" description="'KMSKS' region" evidence="12">
    <location>
        <begin position="301"/>
        <end position="305"/>
    </location>
</feature>
<dbReference type="InterPro" id="IPR015803">
    <property type="entry name" value="Cys-tRNA-ligase"/>
</dbReference>
<dbReference type="SMART" id="SM00840">
    <property type="entry name" value="DALR_2"/>
    <property type="match status" value="1"/>
</dbReference>
<dbReference type="EMBL" id="AP024525">
    <property type="protein sequence ID" value="BCT74951.1"/>
    <property type="molecule type" value="Genomic_DNA"/>
</dbReference>
<reference evidence="15 16" key="1">
    <citation type="journal article" date="2021" name="J. Biosci. Bioeng.">
        <title>Identification and characterization of a chc gene cluster responsible for the aromatization pathway of cyclohexanecarboxylate degradation in Sinomonas cyclohexanicum ATCC 51369.</title>
        <authorList>
            <person name="Yamamoto T."/>
            <person name="Hasegawa Y."/>
            <person name="Lau P.C.K."/>
            <person name="Iwaki H."/>
        </authorList>
    </citation>
    <scope>NUCLEOTIDE SEQUENCE [LARGE SCALE GENOMIC DNA]</scope>
    <source>
        <strain evidence="15 16">ATCC 51369</strain>
    </source>
</reference>
<feature type="binding site" evidence="12">
    <location>
        <position position="47"/>
    </location>
    <ligand>
        <name>Zn(2+)</name>
        <dbReference type="ChEBI" id="CHEBI:29105"/>
    </ligand>
</feature>
<feature type="domain" description="Cysteinyl-tRNA synthetase class Ia DALR" evidence="14">
    <location>
        <begin position="389"/>
        <end position="453"/>
    </location>
</feature>
<keyword evidence="3 12" id="KW-0963">Cytoplasm</keyword>
<keyword evidence="6 12" id="KW-0547">Nucleotide-binding</keyword>
<evidence type="ECO:0000256" key="2">
    <source>
        <dbReference type="ARBA" id="ARBA00011245"/>
    </source>
</evidence>
<gene>
    <name evidence="12 15" type="primary">cysS</name>
    <name evidence="15" type="ORF">SCMU_07930</name>
</gene>
<dbReference type="SUPFAM" id="SSF47323">
    <property type="entry name" value="Anticodon-binding domain of a subclass of class I aminoacyl-tRNA synthetases"/>
    <property type="match status" value="1"/>
</dbReference>
<keyword evidence="5 12" id="KW-0479">Metal-binding</keyword>
<dbReference type="Gene3D" id="1.20.120.1910">
    <property type="entry name" value="Cysteine-tRNA ligase, C-terminal anti-codon recognition domain"/>
    <property type="match status" value="1"/>
</dbReference>
<accession>A0ABN6FDF3</accession>
<evidence type="ECO:0000256" key="1">
    <source>
        <dbReference type="ARBA" id="ARBA00005594"/>
    </source>
</evidence>
<dbReference type="PANTHER" id="PTHR10890:SF30">
    <property type="entry name" value="CYSTEINE--TRNA LIGASE"/>
    <property type="match status" value="1"/>
</dbReference>
<dbReference type="HAMAP" id="MF_00041">
    <property type="entry name" value="Cys_tRNA_synth"/>
    <property type="match status" value="1"/>
</dbReference>
<feature type="region of interest" description="Disordered" evidence="13">
    <location>
        <begin position="198"/>
        <end position="235"/>
    </location>
</feature>
<evidence type="ECO:0000256" key="9">
    <source>
        <dbReference type="ARBA" id="ARBA00022917"/>
    </source>
</evidence>
<feature type="short sequence motif" description="'HIGH' region" evidence="12">
    <location>
        <begin position="49"/>
        <end position="59"/>
    </location>
</feature>
<dbReference type="EC" id="6.1.1.16" evidence="12"/>
<keyword evidence="7 12" id="KW-0862">Zinc</keyword>
<dbReference type="CDD" id="cd00672">
    <property type="entry name" value="CysRS_core"/>
    <property type="match status" value="1"/>
</dbReference>
<name>A0ABN6FDF3_SINCY</name>
<dbReference type="NCBIfam" id="TIGR00435">
    <property type="entry name" value="cysS"/>
    <property type="match status" value="1"/>
</dbReference>